<evidence type="ECO:0000256" key="1">
    <source>
        <dbReference type="SAM" id="Phobius"/>
    </source>
</evidence>
<gene>
    <name evidence="2" type="ORF">DFH94DRAFT_799497</name>
</gene>
<reference evidence="2" key="1">
    <citation type="submission" date="2019-10" db="EMBL/GenBank/DDBJ databases">
        <authorList>
            <consortium name="DOE Joint Genome Institute"/>
            <person name="Kuo A."/>
            <person name="Miyauchi S."/>
            <person name="Kiss E."/>
            <person name="Drula E."/>
            <person name="Kohler A."/>
            <person name="Sanchez-Garcia M."/>
            <person name="Andreopoulos B."/>
            <person name="Barry K.W."/>
            <person name="Bonito G."/>
            <person name="Buee M."/>
            <person name="Carver A."/>
            <person name="Chen C."/>
            <person name="Cichocki N."/>
            <person name="Clum A."/>
            <person name="Culley D."/>
            <person name="Crous P.W."/>
            <person name="Fauchery L."/>
            <person name="Girlanda M."/>
            <person name="Hayes R."/>
            <person name="Keri Z."/>
            <person name="LaButti K."/>
            <person name="Lipzen A."/>
            <person name="Lombard V."/>
            <person name="Magnuson J."/>
            <person name="Maillard F."/>
            <person name="Morin E."/>
            <person name="Murat C."/>
            <person name="Nolan M."/>
            <person name="Ohm R."/>
            <person name="Pangilinan J."/>
            <person name="Pereira M."/>
            <person name="Perotto S."/>
            <person name="Peter M."/>
            <person name="Riley R."/>
            <person name="Sitrit Y."/>
            <person name="Stielow B."/>
            <person name="Szollosi G."/>
            <person name="Zifcakova L."/>
            <person name="Stursova M."/>
            <person name="Spatafora J.W."/>
            <person name="Tedersoo L."/>
            <person name="Vaario L.-M."/>
            <person name="Yamada A."/>
            <person name="Yan M."/>
            <person name="Wang P."/>
            <person name="Xu J."/>
            <person name="Bruns T."/>
            <person name="Baldrian P."/>
            <person name="Vilgalys R."/>
            <person name="Henrissat B."/>
            <person name="Grigoriev I.V."/>
            <person name="Hibbett D."/>
            <person name="Nagy L.G."/>
            <person name="Martin F.M."/>
        </authorList>
    </citation>
    <scope>NUCLEOTIDE SEQUENCE</scope>
    <source>
        <strain evidence="2">Prilba</strain>
    </source>
</reference>
<keyword evidence="1" id="KW-1133">Transmembrane helix</keyword>
<comment type="caution">
    <text evidence="2">The sequence shown here is derived from an EMBL/GenBank/DDBJ whole genome shotgun (WGS) entry which is preliminary data.</text>
</comment>
<dbReference type="EMBL" id="WHVB01000010">
    <property type="protein sequence ID" value="KAF8479235.1"/>
    <property type="molecule type" value="Genomic_DNA"/>
</dbReference>
<evidence type="ECO:0000313" key="2">
    <source>
        <dbReference type="EMBL" id="KAF8479235.1"/>
    </source>
</evidence>
<feature type="transmembrane region" description="Helical" evidence="1">
    <location>
        <begin position="196"/>
        <end position="215"/>
    </location>
</feature>
<evidence type="ECO:0000313" key="3">
    <source>
        <dbReference type="Proteomes" id="UP000759537"/>
    </source>
</evidence>
<dbReference type="AlphaFoldDB" id="A0A9P5MV30"/>
<feature type="transmembrane region" description="Helical" evidence="1">
    <location>
        <begin position="12"/>
        <end position="31"/>
    </location>
</feature>
<sequence length="235" mass="26286">MPSKYLHGFYGLFTLVLAVFGIISVLFSLLWRKNDLMVNMTFSSSDLDAGLVMGIAFLITSSLSVAAIIQRNHVTIGLIILNWVLMADAVMVLVVGTFVWFYTLRERAEFHVRYAKLQPSQRITIQDQFSCCGYFNASDLLEIGGSFCQNSTFANSLNTTITNNFCVTPITNEADTSLNQVFSRDVVTVPVIRTTYGFMAGIIGLFLTSLCVIKVRQEIERFRRIDAKRGGRGFV</sequence>
<feature type="transmembrane region" description="Helical" evidence="1">
    <location>
        <begin position="76"/>
        <end position="102"/>
    </location>
</feature>
<accession>A0A9P5MV30</accession>
<dbReference type="OrthoDB" id="2279611at2759"/>
<keyword evidence="3" id="KW-1185">Reference proteome</keyword>
<keyword evidence="1" id="KW-0472">Membrane</keyword>
<organism evidence="2 3">
    <name type="scientific">Russula ochroleuca</name>
    <dbReference type="NCBI Taxonomy" id="152965"/>
    <lineage>
        <taxon>Eukaryota</taxon>
        <taxon>Fungi</taxon>
        <taxon>Dikarya</taxon>
        <taxon>Basidiomycota</taxon>
        <taxon>Agaricomycotina</taxon>
        <taxon>Agaricomycetes</taxon>
        <taxon>Russulales</taxon>
        <taxon>Russulaceae</taxon>
        <taxon>Russula</taxon>
    </lineage>
</organism>
<name>A0A9P5MV30_9AGAM</name>
<reference evidence="2" key="2">
    <citation type="journal article" date="2020" name="Nat. Commun.">
        <title>Large-scale genome sequencing of mycorrhizal fungi provides insights into the early evolution of symbiotic traits.</title>
        <authorList>
            <person name="Miyauchi S."/>
            <person name="Kiss E."/>
            <person name="Kuo A."/>
            <person name="Drula E."/>
            <person name="Kohler A."/>
            <person name="Sanchez-Garcia M."/>
            <person name="Morin E."/>
            <person name="Andreopoulos B."/>
            <person name="Barry K.W."/>
            <person name="Bonito G."/>
            <person name="Buee M."/>
            <person name="Carver A."/>
            <person name="Chen C."/>
            <person name="Cichocki N."/>
            <person name="Clum A."/>
            <person name="Culley D."/>
            <person name="Crous P.W."/>
            <person name="Fauchery L."/>
            <person name="Girlanda M."/>
            <person name="Hayes R.D."/>
            <person name="Keri Z."/>
            <person name="LaButti K."/>
            <person name="Lipzen A."/>
            <person name="Lombard V."/>
            <person name="Magnuson J."/>
            <person name="Maillard F."/>
            <person name="Murat C."/>
            <person name="Nolan M."/>
            <person name="Ohm R.A."/>
            <person name="Pangilinan J."/>
            <person name="Pereira M.F."/>
            <person name="Perotto S."/>
            <person name="Peter M."/>
            <person name="Pfister S."/>
            <person name="Riley R."/>
            <person name="Sitrit Y."/>
            <person name="Stielow J.B."/>
            <person name="Szollosi G."/>
            <person name="Zifcakova L."/>
            <person name="Stursova M."/>
            <person name="Spatafora J.W."/>
            <person name="Tedersoo L."/>
            <person name="Vaario L.M."/>
            <person name="Yamada A."/>
            <person name="Yan M."/>
            <person name="Wang P."/>
            <person name="Xu J."/>
            <person name="Bruns T."/>
            <person name="Baldrian P."/>
            <person name="Vilgalys R."/>
            <person name="Dunand C."/>
            <person name="Henrissat B."/>
            <person name="Grigoriev I.V."/>
            <person name="Hibbett D."/>
            <person name="Nagy L.G."/>
            <person name="Martin F.M."/>
        </authorList>
    </citation>
    <scope>NUCLEOTIDE SEQUENCE</scope>
    <source>
        <strain evidence="2">Prilba</strain>
    </source>
</reference>
<feature type="transmembrane region" description="Helical" evidence="1">
    <location>
        <begin position="51"/>
        <end position="69"/>
    </location>
</feature>
<proteinExistence type="predicted"/>
<dbReference type="Proteomes" id="UP000759537">
    <property type="component" value="Unassembled WGS sequence"/>
</dbReference>
<keyword evidence="1" id="KW-0812">Transmembrane</keyword>
<protein>
    <submittedName>
        <fullName evidence="2">Tetraspanin Pls1 family</fullName>
    </submittedName>
</protein>